<dbReference type="GO" id="GO:0005737">
    <property type="term" value="C:cytoplasm"/>
    <property type="evidence" value="ECO:0007669"/>
    <property type="project" value="UniProtKB-ARBA"/>
</dbReference>
<evidence type="ECO:0000256" key="3">
    <source>
        <dbReference type="ARBA" id="ARBA00022679"/>
    </source>
</evidence>
<evidence type="ECO:0000313" key="8">
    <source>
        <dbReference type="EMBL" id="KAJ5728213.1"/>
    </source>
</evidence>
<dbReference type="InterPro" id="IPR004045">
    <property type="entry name" value="Glutathione_S-Trfase_N"/>
</dbReference>
<dbReference type="SUPFAM" id="SSF47616">
    <property type="entry name" value="GST C-terminal domain-like"/>
    <property type="match status" value="1"/>
</dbReference>
<dbReference type="Pfam" id="PF00043">
    <property type="entry name" value="GST_C"/>
    <property type="match status" value="1"/>
</dbReference>
<evidence type="ECO:0000256" key="1">
    <source>
        <dbReference type="ARBA" id="ARBA00007409"/>
    </source>
</evidence>
<sequence length="233" mass="26797">MSLQPIKLYGHGPGPNPWKVAMVFEELGIPYVSETVEFADMKKEPYESINPNGRVPAIEDPNTGITLWESGAILEYLVETYDKDHRISFVAGSQDYFLAKQWLHFQMSGQGPYFGQAVWFTRFHPEQVQSAKDRYVNEIRRVSGVLDRFLADKEYLVANKFSYVDLAFIPWFGVIRLFNIDLEKDFPNVDAWLKRQQARPATGKALKERDAAIAAAQLLRDWQRCICNDNLVT</sequence>
<comment type="similarity">
    <text evidence="1">Belongs to the GST superfamily.</text>
</comment>
<feature type="domain" description="GST C-terminal" evidence="7">
    <location>
        <begin position="92"/>
        <end position="213"/>
    </location>
</feature>
<protein>
    <recommendedName>
        <fullName evidence="2">glutathione transferase</fullName>
        <ecNumber evidence="2">2.5.1.18</ecNumber>
    </recommendedName>
</protein>
<gene>
    <name evidence="8" type="ORF">N7493_004543</name>
</gene>
<dbReference type="Gene3D" id="3.40.30.10">
    <property type="entry name" value="Glutaredoxin"/>
    <property type="match status" value="1"/>
</dbReference>
<dbReference type="AlphaFoldDB" id="A0AAD6HP33"/>
<comment type="catalytic activity">
    <reaction evidence="4">
        <text>RX + glutathione = an S-substituted glutathione + a halide anion + H(+)</text>
        <dbReference type="Rhea" id="RHEA:16437"/>
        <dbReference type="ChEBI" id="CHEBI:15378"/>
        <dbReference type="ChEBI" id="CHEBI:16042"/>
        <dbReference type="ChEBI" id="CHEBI:17792"/>
        <dbReference type="ChEBI" id="CHEBI:57925"/>
        <dbReference type="ChEBI" id="CHEBI:90779"/>
        <dbReference type="EC" id="2.5.1.18"/>
    </reaction>
</comment>
<dbReference type="SFLD" id="SFLDG01151">
    <property type="entry name" value="Main.2:_Nu-like"/>
    <property type="match status" value="1"/>
</dbReference>
<accession>A0AAD6HP33</accession>
<evidence type="ECO:0000259" key="6">
    <source>
        <dbReference type="PROSITE" id="PS50404"/>
    </source>
</evidence>
<evidence type="ECO:0000256" key="4">
    <source>
        <dbReference type="ARBA" id="ARBA00047960"/>
    </source>
</evidence>
<dbReference type="InterPro" id="IPR036249">
    <property type="entry name" value="Thioredoxin-like_sf"/>
</dbReference>
<dbReference type="Pfam" id="PF13409">
    <property type="entry name" value="GST_N_2"/>
    <property type="match status" value="1"/>
</dbReference>
<dbReference type="PROSITE" id="PS50405">
    <property type="entry name" value="GST_CTER"/>
    <property type="match status" value="1"/>
</dbReference>
<dbReference type="SFLD" id="SFLDS00019">
    <property type="entry name" value="Glutathione_Transferase_(cytos"/>
    <property type="match status" value="1"/>
</dbReference>
<dbReference type="InterPro" id="IPR036282">
    <property type="entry name" value="Glutathione-S-Trfase_C_sf"/>
</dbReference>
<keyword evidence="9" id="KW-1185">Reference proteome</keyword>
<dbReference type="InterPro" id="IPR010987">
    <property type="entry name" value="Glutathione-S-Trfase_C-like"/>
</dbReference>
<dbReference type="Proteomes" id="UP001215712">
    <property type="component" value="Unassembled WGS sequence"/>
</dbReference>
<dbReference type="InterPro" id="IPR004046">
    <property type="entry name" value="GST_C"/>
</dbReference>
<dbReference type="InterPro" id="IPR040079">
    <property type="entry name" value="Glutathione_S-Trfase"/>
</dbReference>
<dbReference type="FunFam" id="1.20.1050.130:FF:000016">
    <property type="entry name" value="Glutathione S-transferase 1"/>
    <property type="match status" value="1"/>
</dbReference>
<evidence type="ECO:0000256" key="2">
    <source>
        <dbReference type="ARBA" id="ARBA00012452"/>
    </source>
</evidence>
<name>A0AAD6HP33_9EURO</name>
<reference evidence="8" key="1">
    <citation type="journal article" date="2023" name="IMA Fungus">
        <title>Comparative genomic study of the Penicillium genus elucidates a diverse pangenome and 15 lateral gene transfer events.</title>
        <authorList>
            <person name="Petersen C."/>
            <person name="Sorensen T."/>
            <person name="Nielsen M.R."/>
            <person name="Sondergaard T.E."/>
            <person name="Sorensen J.L."/>
            <person name="Fitzpatrick D.A."/>
            <person name="Frisvad J.C."/>
            <person name="Nielsen K.L."/>
        </authorList>
    </citation>
    <scope>NUCLEOTIDE SEQUENCE</scope>
    <source>
        <strain evidence="8">IBT 17514</strain>
    </source>
</reference>
<dbReference type="SUPFAM" id="SSF52833">
    <property type="entry name" value="Thioredoxin-like"/>
    <property type="match status" value="1"/>
</dbReference>
<dbReference type="CDD" id="cd03048">
    <property type="entry name" value="GST_N_Ure2p_like"/>
    <property type="match status" value="1"/>
</dbReference>
<dbReference type="EC" id="2.5.1.18" evidence="2"/>
<dbReference type="GO" id="GO:0004364">
    <property type="term" value="F:glutathione transferase activity"/>
    <property type="evidence" value="ECO:0007669"/>
    <property type="project" value="UniProtKB-EC"/>
</dbReference>
<dbReference type="EMBL" id="JAQJAN010000005">
    <property type="protein sequence ID" value="KAJ5728213.1"/>
    <property type="molecule type" value="Genomic_DNA"/>
</dbReference>
<evidence type="ECO:0000313" key="9">
    <source>
        <dbReference type="Proteomes" id="UP001215712"/>
    </source>
</evidence>
<dbReference type="PANTHER" id="PTHR44051">
    <property type="entry name" value="GLUTATHIONE S-TRANSFERASE-RELATED"/>
    <property type="match status" value="1"/>
</dbReference>
<evidence type="ECO:0000259" key="7">
    <source>
        <dbReference type="PROSITE" id="PS50405"/>
    </source>
</evidence>
<evidence type="ECO:0000256" key="5">
    <source>
        <dbReference type="ARBA" id="ARBA00060024"/>
    </source>
</evidence>
<reference evidence="8" key="2">
    <citation type="submission" date="2023-01" db="EMBL/GenBank/DDBJ databases">
        <authorList>
            <person name="Petersen C."/>
        </authorList>
    </citation>
    <scope>NUCLEOTIDE SEQUENCE</scope>
    <source>
        <strain evidence="8">IBT 17514</strain>
    </source>
</reference>
<proteinExistence type="inferred from homology"/>
<keyword evidence="3" id="KW-0808">Transferase</keyword>
<dbReference type="SFLD" id="SFLDG00358">
    <property type="entry name" value="Main_(cytGST)"/>
    <property type="match status" value="1"/>
</dbReference>
<dbReference type="PROSITE" id="PS50404">
    <property type="entry name" value="GST_NTER"/>
    <property type="match status" value="1"/>
</dbReference>
<dbReference type="GO" id="GO:0005634">
    <property type="term" value="C:nucleus"/>
    <property type="evidence" value="ECO:0007669"/>
    <property type="project" value="UniProtKB-ARBA"/>
</dbReference>
<comment type="function">
    <text evidence="5">Involved in the oxidative stress response and detoxification.</text>
</comment>
<dbReference type="PANTHER" id="PTHR44051:SF3">
    <property type="entry name" value="TRANSCRIPTIONAL REGULATOR URE2"/>
    <property type="match status" value="1"/>
</dbReference>
<feature type="domain" description="GST N-terminal" evidence="6">
    <location>
        <begin position="4"/>
        <end position="85"/>
    </location>
</feature>
<organism evidence="8 9">
    <name type="scientific">Penicillium malachiteum</name>
    <dbReference type="NCBI Taxonomy" id="1324776"/>
    <lineage>
        <taxon>Eukaryota</taxon>
        <taxon>Fungi</taxon>
        <taxon>Dikarya</taxon>
        <taxon>Ascomycota</taxon>
        <taxon>Pezizomycotina</taxon>
        <taxon>Eurotiomycetes</taxon>
        <taxon>Eurotiomycetidae</taxon>
        <taxon>Eurotiales</taxon>
        <taxon>Aspergillaceae</taxon>
        <taxon>Penicillium</taxon>
    </lineage>
</organism>
<comment type="caution">
    <text evidence="8">The sequence shown here is derived from an EMBL/GenBank/DDBJ whole genome shotgun (WGS) entry which is preliminary data.</text>
</comment>
<dbReference type="Gene3D" id="1.20.1050.10">
    <property type="match status" value="1"/>
</dbReference>